<dbReference type="VEuPathDB" id="FungiDB:PC9H_005585"/>
<evidence type="ECO:0000313" key="3">
    <source>
        <dbReference type="Proteomes" id="UP000623687"/>
    </source>
</evidence>
<feature type="region of interest" description="Disordered" evidence="1">
    <location>
        <begin position="1"/>
        <end position="26"/>
    </location>
</feature>
<sequence>MSASELRDDTNLNDGPPVREAARKANERIKETRDLLYGEGGTVQDASDADGDRLVDEEAYASNIKGDYGQQVSEDGPKNTSNVIGGYKATIANPKVSEEAKDNARSILKEEYDVEV</sequence>
<protein>
    <submittedName>
        <fullName evidence="2">Uncharacterized protein</fullName>
    </submittedName>
</protein>
<keyword evidence="3" id="KW-1185">Reference proteome</keyword>
<evidence type="ECO:0000256" key="1">
    <source>
        <dbReference type="SAM" id="MobiDB-lite"/>
    </source>
</evidence>
<dbReference type="Pfam" id="PF10346">
    <property type="entry name" value="Con-6"/>
    <property type="match status" value="1"/>
</dbReference>
<gene>
    <name evidence="2" type="ORF">PC9H_005585</name>
</gene>
<dbReference type="InterPro" id="IPR018824">
    <property type="entry name" value="Conidiation-specific_6"/>
</dbReference>
<proteinExistence type="predicted"/>
<dbReference type="OrthoDB" id="5419162at2759"/>
<evidence type="ECO:0000313" key="2">
    <source>
        <dbReference type="EMBL" id="KAF7433624.1"/>
    </source>
</evidence>
<organism evidence="2 3">
    <name type="scientific">Pleurotus ostreatus</name>
    <name type="common">Oyster mushroom</name>
    <name type="synonym">White-rot fungus</name>
    <dbReference type="NCBI Taxonomy" id="5322"/>
    <lineage>
        <taxon>Eukaryota</taxon>
        <taxon>Fungi</taxon>
        <taxon>Dikarya</taxon>
        <taxon>Basidiomycota</taxon>
        <taxon>Agaricomycotina</taxon>
        <taxon>Agaricomycetes</taxon>
        <taxon>Agaricomycetidae</taxon>
        <taxon>Agaricales</taxon>
        <taxon>Pleurotineae</taxon>
        <taxon>Pleurotaceae</taxon>
        <taxon>Pleurotus</taxon>
    </lineage>
</organism>
<dbReference type="Proteomes" id="UP000623687">
    <property type="component" value="Unassembled WGS sequence"/>
</dbReference>
<name>A0A8H7A065_PLEOS</name>
<accession>A0A8H7A065</accession>
<feature type="compositionally biased region" description="Basic and acidic residues" evidence="1">
    <location>
        <begin position="1"/>
        <end position="10"/>
    </location>
</feature>
<reference evidence="2" key="1">
    <citation type="submission" date="2019-07" db="EMBL/GenBank/DDBJ databases">
        <authorList>
            <person name="Palmer J.M."/>
        </authorList>
    </citation>
    <scope>NUCLEOTIDE SEQUENCE</scope>
    <source>
        <strain evidence="2">PC9</strain>
    </source>
</reference>
<dbReference type="RefSeq" id="XP_036633651.1">
    <property type="nucleotide sequence ID" value="XM_036775149.1"/>
</dbReference>
<dbReference type="EMBL" id="JACETU010000003">
    <property type="protein sequence ID" value="KAF7433624.1"/>
    <property type="molecule type" value="Genomic_DNA"/>
</dbReference>
<dbReference type="AlphaFoldDB" id="A0A8H7A065"/>
<dbReference type="GeneID" id="59375403"/>
<comment type="caution">
    <text evidence="2">The sequence shown here is derived from an EMBL/GenBank/DDBJ whole genome shotgun (WGS) entry which is preliminary data.</text>
</comment>